<dbReference type="Pfam" id="PF13715">
    <property type="entry name" value="CarbopepD_reg_2"/>
    <property type="match status" value="1"/>
</dbReference>
<evidence type="ECO:0000259" key="8">
    <source>
        <dbReference type="Pfam" id="PF07715"/>
    </source>
</evidence>
<dbReference type="Proteomes" id="UP000322362">
    <property type="component" value="Unassembled WGS sequence"/>
</dbReference>
<dbReference type="NCBIfam" id="TIGR04057">
    <property type="entry name" value="SusC_RagA_signa"/>
    <property type="match status" value="1"/>
</dbReference>
<name>A0A5D4HEQ9_9SPHI</name>
<dbReference type="EMBL" id="VTAV01000002">
    <property type="protein sequence ID" value="TYR37320.1"/>
    <property type="molecule type" value="Genomic_DNA"/>
</dbReference>
<keyword evidence="6 7" id="KW-0998">Cell outer membrane</keyword>
<dbReference type="PROSITE" id="PS52016">
    <property type="entry name" value="TONB_DEPENDENT_REC_3"/>
    <property type="match status" value="1"/>
</dbReference>
<gene>
    <name evidence="9" type="ORF">FXV77_04735</name>
</gene>
<dbReference type="SUPFAM" id="SSF49464">
    <property type="entry name" value="Carboxypeptidase regulatory domain-like"/>
    <property type="match status" value="1"/>
</dbReference>
<keyword evidence="3 7" id="KW-1134">Transmembrane beta strand</keyword>
<dbReference type="NCBIfam" id="TIGR04056">
    <property type="entry name" value="OMP_RagA_SusC"/>
    <property type="match status" value="1"/>
</dbReference>
<dbReference type="InterPro" id="IPR008969">
    <property type="entry name" value="CarboxyPept-like_regulatory"/>
</dbReference>
<evidence type="ECO:0000256" key="4">
    <source>
        <dbReference type="ARBA" id="ARBA00022692"/>
    </source>
</evidence>
<dbReference type="InterPro" id="IPR039426">
    <property type="entry name" value="TonB-dep_rcpt-like"/>
</dbReference>
<evidence type="ECO:0000256" key="7">
    <source>
        <dbReference type="PROSITE-ProRule" id="PRU01360"/>
    </source>
</evidence>
<organism evidence="9 10">
    <name type="scientific">Sphingobacterium phlebotomi</name>
    <dbReference type="NCBI Taxonomy" id="2605433"/>
    <lineage>
        <taxon>Bacteria</taxon>
        <taxon>Pseudomonadati</taxon>
        <taxon>Bacteroidota</taxon>
        <taxon>Sphingobacteriia</taxon>
        <taxon>Sphingobacteriales</taxon>
        <taxon>Sphingobacteriaceae</taxon>
        <taxon>Sphingobacterium</taxon>
    </lineage>
</organism>
<dbReference type="InterPro" id="IPR037066">
    <property type="entry name" value="Plug_dom_sf"/>
</dbReference>
<keyword evidence="10" id="KW-1185">Reference proteome</keyword>
<dbReference type="Gene3D" id="2.40.170.20">
    <property type="entry name" value="TonB-dependent receptor, beta-barrel domain"/>
    <property type="match status" value="1"/>
</dbReference>
<dbReference type="SUPFAM" id="SSF56935">
    <property type="entry name" value="Porins"/>
    <property type="match status" value="1"/>
</dbReference>
<keyword evidence="4 7" id="KW-0812">Transmembrane</keyword>
<accession>A0A5D4HEQ9</accession>
<comment type="similarity">
    <text evidence="7">Belongs to the TonB-dependent receptor family.</text>
</comment>
<dbReference type="InterPro" id="IPR012910">
    <property type="entry name" value="Plug_dom"/>
</dbReference>
<dbReference type="InterPro" id="IPR023997">
    <property type="entry name" value="TonB-dep_OMP_SusC/RagA_CS"/>
</dbReference>
<dbReference type="GO" id="GO:0009279">
    <property type="term" value="C:cell outer membrane"/>
    <property type="evidence" value="ECO:0007669"/>
    <property type="project" value="UniProtKB-SubCell"/>
</dbReference>
<evidence type="ECO:0000256" key="2">
    <source>
        <dbReference type="ARBA" id="ARBA00022448"/>
    </source>
</evidence>
<reference evidence="9 10" key="1">
    <citation type="submission" date="2019-08" db="EMBL/GenBank/DDBJ databases">
        <title>Phlebobacter frassis gen. nov. sp. nov., a new member of family Sphingobacteriaceae isolated from sand fly rearing media.</title>
        <authorList>
            <person name="Kakumanu M.L."/>
            <person name="Marayati B.F."/>
            <person name="Wada-Katsumata A."/>
            <person name="Wasserberg G."/>
            <person name="Schal C."/>
            <person name="Apperson C.S."/>
            <person name="Ponnusamy L."/>
        </authorList>
    </citation>
    <scope>NUCLEOTIDE SEQUENCE [LARGE SCALE GENOMIC DNA]</scope>
    <source>
        <strain evidence="9 10">SSI9</strain>
    </source>
</reference>
<dbReference type="AlphaFoldDB" id="A0A5D4HEQ9"/>
<dbReference type="InterPro" id="IPR023996">
    <property type="entry name" value="TonB-dep_OMP_SusC/RagA"/>
</dbReference>
<proteinExistence type="inferred from homology"/>
<dbReference type="Gene3D" id="2.170.130.10">
    <property type="entry name" value="TonB-dependent receptor, plug domain"/>
    <property type="match status" value="1"/>
</dbReference>
<dbReference type="InterPro" id="IPR036942">
    <property type="entry name" value="Beta-barrel_TonB_sf"/>
</dbReference>
<comment type="subcellular location">
    <subcellularLocation>
        <location evidence="1 7">Cell outer membrane</location>
        <topology evidence="1 7">Multi-pass membrane protein</topology>
    </subcellularLocation>
</comment>
<evidence type="ECO:0000313" key="10">
    <source>
        <dbReference type="Proteomes" id="UP000322362"/>
    </source>
</evidence>
<feature type="domain" description="TonB-dependent receptor plug" evidence="8">
    <location>
        <begin position="132"/>
        <end position="253"/>
    </location>
</feature>
<dbReference type="Pfam" id="PF07715">
    <property type="entry name" value="Plug"/>
    <property type="match status" value="1"/>
</dbReference>
<dbReference type="RefSeq" id="WP_148918062.1">
    <property type="nucleotide sequence ID" value="NZ_VTAV01000002.1"/>
</dbReference>
<evidence type="ECO:0000256" key="6">
    <source>
        <dbReference type="ARBA" id="ARBA00023237"/>
    </source>
</evidence>
<protein>
    <submittedName>
        <fullName evidence="9">SusC/RagA family TonB-linked outer membrane protein</fullName>
    </submittedName>
</protein>
<evidence type="ECO:0000313" key="9">
    <source>
        <dbReference type="EMBL" id="TYR37320.1"/>
    </source>
</evidence>
<keyword evidence="5 7" id="KW-0472">Membrane</keyword>
<comment type="caution">
    <text evidence="9">The sequence shown here is derived from an EMBL/GenBank/DDBJ whole genome shotgun (WGS) entry which is preliminary data.</text>
</comment>
<sequence>MNKILRNICILTGLFYHLSQDVFAQTDVITGIVYNEIKDVVFPEATVMLVNRNDLVLNAVRTDASGKFQIKKHADAAKIKFTFIGYNPQEFTISSRNRFEVVLLPSSSELEEVVIMARENEGADMGMLSINKRELSSAVASIDLTDLRNAPVTNIEQLIQGNAAGLQITAASGDPGAAGTVRIRGVSSISGINDPLWIVDGREVIGNDFNVSSIADFGFSPIGDIDPSDIEHIDILKDASATALYGSRGSNGVIVIKTKRGKQGKPIFSLSSKFTTTQVPNTIPMMSGDEQRLFSLESYRSGVDDGSFLRELRGDLTRDDAWKYNNNTDWMDVITRTGYNQQYNANLSGGGERVRYYWGLGYTNQYGTTKGTGYDRFNNVFNIDYRVSNKLKITADLSYTNSLTDKRGQRHPINESGVIEAGNSTNINSEISPITYAREMAAFFPVYSRNGLDYFVERAASASYTSRYNPLAIIDYSTNLTKANRFQASTAIDYNIIKNLDFRSQIAVDFRESSDEYFLPGYATAALPGEVLYNAGLHGEGGQLLLNNTNRLSWAALNKTNHRLLMTGIFKVRAETFNSTLLSYNNGSSPHLRSSDASALIASAEGKFGDEREVGFILHGHYGWRDRVFITTSANLEANSRQGKDNPYIIYPTLGLAWDMAKEEFLALPKWIDHLKPRFSFGVSGNLPRRLVNLTDVAYSTGTGYLGDPYTYPSKMAYDKIKPETSTEFNYGLDFHLFKNRIEASVDYYNKTTDDLLLEETLSSTLGFTKQWINFGSVRNSGLEFGITGVIKERTATGISWRTQFNIATNRNRILSLPDNLDAASWQSTRDGFVSKLQAGDVIGAFYGHRARGVYARDDDAILRDNNGEIIFQADGVTPKQMRFGSNSGHQFRGGDMIYDDINGDGIINELDKVQIGNSSPLFFGGWNNTFDYRNLQLLVQFEYKYGHDVINLSRKNVEKMHDSRNQAQSVTARWRTQGDISDMPRAERLAEWNQAASTRWVEDASYLRLKSVSVSYNFDRRSVMRLGLKNASVFLTTYNLYTWTKYLGVDPEVPINGNITMPGVDNNTTAPPRQFTIGLRATL</sequence>
<evidence type="ECO:0000256" key="3">
    <source>
        <dbReference type="ARBA" id="ARBA00022452"/>
    </source>
</evidence>
<evidence type="ECO:0000256" key="1">
    <source>
        <dbReference type="ARBA" id="ARBA00004571"/>
    </source>
</evidence>
<keyword evidence="2 7" id="KW-0813">Transport</keyword>
<evidence type="ECO:0000256" key="5">
    <source>
        <dbReference type="ARBA" id="ARBA00023136"/>
    </source>
</evidence>